<keyword evidence="3" id="KW-1185">Reference proteome</keyword>
<sequence length="118" mass="12799">MVERSIRPIVTVPDVVGLPFHVGRDVAAEARVALANPDPDGPAIGSLAWPGLFYIVWQHPEPGTQLREWDSVAVRVVKHGDAPDLEPAEPLDAPPADSAHAQPDREQYLDLAEDDSPQ</sequence>
<protein>
    <submittedName>
        <fullName evidence="2">PASTA domain-containing protein</fullName>
    </submittedName>
</protein>
<evidence type="ECO:0000313" key="2">
    <source>
        <dbReference type="EMBL" id="MEF2254342.1"/>
    </source>
</evidence>
<evidence type="ECO:0000313" key="3">
    <source>
        <dbReference type="Proteomes" id="UP001351900"/>
    </source>
</evidence>
<name>A0ABU7V3T7_9MICO</name>
<feature type="region of interest" description="Disordered" evidence="1">
    <location>
        <begin position="80"/>
        <end position="118"/>
    </location>
</feature>
<dbReference type="RefSeq" id="WP_331790905.1">
    <property type="nucleotide sequence ID" value="NZ_BAAAUO010000005.1"/>
</dbReference>
<accession>A0ABU7V3T7</accession>
<comment type="caution">
    <text evidence="2">The sequence shown here is derived from an EMBL/GenBank/DDBJ whole genome shotgun (WGS) entry which is preliminary data.</text>
</comment>
<proteinExistence type="predicted"/>
<reference evidence="2 3" key="1">
    <citation type="submission" date="2024-01" db="EMBL/GenBank/DDBJ databases">
        <title>the genome sequence of strain Microbacterium schleiferi NBRC 15075.</title>
        <authorList>
            <person name="Ding Y."/>
            <person name="Zhang G."/>
        </authorList>
    </citation>
    <scope>NUCLEOTIDE SEQUENCE [LARGE SCALE GENOMIC DNA]</scope>
    <source>
        <strain evidence="2 3">NBRC 15075</strain>
    </source>
</reference>
<organism evidence="2 3">
    <name type="scientific">Microbacterium schleiferi</name>
    <dbReference type="NCBI Taxonomy" id="69362"/>
    <lineage>
        <taxon>Bacteria</taxon>
        <taxon>Bacillati</taxon>
        <taxon>Actinomycetota</taxon>
        <taxon>Actinomycetes</taxon>
        <taxon>Micrococcales</taxon>
        <taxon>Microbacteriaceae</taxon>
        <taxon>Microbacterium</taxon>
    </lineage>
</organism>
<dbReference type="EMBL" id="JAZHOV010000002">
    <property type="protein sequence ID" value="MEF2254342.1"/>
    <property type="molecule type" value="Genomic_DNA"/>
</dbReference>
<gene>
    <name evidence="2" type="ORF">V2V91_04215</name>
</gene>
<evidence type="ECO:0000256" key="1">
    <source>
        <dbReference type="SAM" id="MobiDB-lite"/>
    </source>
</evidence>
<dbReference type="Proteomes" id="UP001351900">
    <property type="component" value="Unassembled WGS sequence"/>
</dbReference>